<reference evidence="2 3" key="1">
    <citation type="submission" date="2019-11" db="EMBL/GenBank/DDBJ databases">
        <authorList>
            <person name="Zheng R.K."/>
            <person name="Sun C.M."/>
        </authorList>
    </citation>
    <scope>NUCLEOTIDE SEQUENCE [LARGE SCALE GENOMIC DNA]</scope>
    <source>
        <strain evidence="2 3">WC007</strain>
    </source>
</reference>
<evidence type="ECO:0000313" key="3">
    <source>
        <dbReference type="Proteomes" id="UP000428260"/>
    </source>
</evidence>
<keyword evidence="3" id="KW-1185">Reference proteome</keyword>
<dbReference type="InterPro" id="IPR025586">
    <property type="entry name" value="PcfJ"/>
</dbReference>
<proteinExistence type="predicted"/>
<organism evidence="2 3">
    <name type="scientific">Maribellus comscasis</name>
    <dbReference type="NCBI Taxonomy" id="2681766"/>
    <lineage>
        <taxon>Bacteria</taxon>
        <taxon>Pseudomonadati</taxon>
        <taxon>Bacteroidota</taxon>
        <taxon>Bacteroidia</taxon>
        <taxon>Marinilabiliales</taxon>
        <taxon>Prolixibacteraceae</taxon>
        <taxon>Maribellus</taxon>
    </lineage>
</organism>
<keyword evidence="1" id="KW-0175">Coiled coil</keyword>
<feature type="coiled-coil region" evidence="1">
    <location>
        <begin position="291"/>
        <end position="318"/>
    </location>
</feature>
<dbReference type="Proteomes" id="UP000428260">
    <property type="component" value="Chromosome"/>
</dbReference>
<dbReference type="AlphaFoldDB" id="A0A6I6JTJ3"/>
<dbReference type="KEGG" id="mcos:GM418_22750"/>
<dbReference type="EMBL" id="CP046401">
    <property type="protein sequence ID" value="QGY46376.1"/>
    <property type="molecule type" value="Genomic_DNA"/>
</dbReference>
<evidence type="ECO:0000313" key="2">
    <source>
        <dbReference type="EMBL" id="QGY46376.1"/>
    </source>
</evidence>
<accession>A0A6I6JTJ3</accession>
<protein>
    <submittedName>
        <fullName evidence="2">PcfJ-like protein</fullName>
    </submittedName>
</protein>
<evidence type="ECO:0000256" key="1">
    <source>
        <dbReference type="SAM" id="Coils"/>
    </source>
</evidence>
<name>A0A6I6JTJ3_9BACT</name>
<gene>
    <name evidence="2" type="ORF">GM418_22750</name>
</gene>
<dbReference type="Pfam" id="PF14284">
    <property type="entry name" value="PcfJ"/>
    <property type="match status" value="1"/>
</dbReference>
<dbReference type="RefSeq" id="WP_158869512.1">
    <property type="nucleotide sequence ID" value="NZ_CP046401.1"/>
</dbReference>
<sequence length="422" mass="50057">MKPRNKFQNTITEASKKLPPVTEAQVKWGYRNCIEHIGRRTKKGVINCLECGHSWTDTAARKHCTCPKCNTKLIVKDTRQRVFDDYQYLCIIAACEGFQVLRFIYIDYRAKVGEKARYFYSEVVQRWIAPNGKHATMARLRPMGFFVHTWSFHSPLELRHEKPLYNITPTCVYSRQRLIPEIKRSGYTKQFFGLTPFDFFQFLLAENKAETLLKAGQTELFKFFALNNHRNINNYWASIRICIRNNYKIEDASMWCDYMDLLRFFGKDLHNSKYVCPPDLQREHDRYLWKKREHIERERREEAKKKALEDEAKFLEMKSRFFGICFTDGLVQVRVLESVEEVIQEGDALHHCVFTNDYHIKTDSLILSARIDEQRLETIELSLSKLQVLQSRGLCNENTEYHNRILRLVKKNMPLIQKRLIA</sequence>